<keyword evidence="3" id="KW-1185">Reference proteome</keyword>
<dbReference type="GO" id="GO:0016020">
    <property type="term" value="C:membrane"/>
    <property type="evidence" value="ECO:0007669"/>
    <property type="project" value="TreeGrafter"/>
</dbReference>
<organism evidence="2 3">
    <name type="scientific">Nakamurella aerolata</name>
    <dbReference type="NCBI Taxonomy" id="1656892"/>
    <lineage>
        <taxon>Bacteria</taxon>
        <taxon>Bacillati</taxon>
        <taxon>Actinomycetota</taxon>
        <taxon>Actinomycetes</taxon>
        <taxon>Nakamurellales</taxon>
        <taxon>Nakamurellaceae</taxon>
        <taxon>Nakamurella</taxon>
    </lineage>
</organism>
<dbReference type="AlphaFoldDB" id="A0A849AEN2"/>
<dbReference type="InterPro" id="IPR050266">
    <property type="entry name" value="AB_hydrolase_sf"/>
</dbReference>
<keyword evidence="2" id="KW-0378">Hydrolase</keyword>
<evidence type="ECO:0000259" key="1">
    <source>
        <dbReference type="Pfam" id="PF00561"/>
    </source>
</evidence>
<dbReference type="Proteomes" id="UP000562984">
    <property type="component" value="Unassembled WGS sequence"/>
</dbReference>
<accession>A0A849AEN2</accession>
<dbReference type="InterPro" id="IPR029058">
    <property type="entry name" value="AB_hydrolase_fold"/>
</dbReference>
<sequence length="253" mass="26442">MTRQQEVRPVLVLDIPIERRVVTVRRGDRQQRISLLLAGNPGPRPPVLAVHGLGSSAEDTWQRTGHLLGLARAGRWVIAPDLLGHGQSDAPDDPAEYTVPALTEWLTGAVTAVLAEQPGTSVPDRLDLLGYSLGSRLGWTLLAGGPVPVRRAVLGGFDGRALLAEVPPEDLPAAPPAVLAGLDGTPRATGRPEQPLLLVAGADDKVAAGAERLAASLPAGQFLSIPGRDHVSAVTARAFRHGAVDFLASQACT</sequence>
<dbReference type="GO" id="GO:0016787">
    <property type="term" value="F:hydrolase activity"/>
    <property type="evidence" value="ECO:0007669"/>
    <property type="project" value="UniProtKB-KW"/>
</dbReference>
<dbReference type="PANTHER" id="PTHR43798">
    <property type="entry name" value="MONOACYLGLYCEROL LIPASE"/>
    <property type="match status" value="1"/>
</dbReference>
<dbReference type="Gene3D" id="3.40.50.1820">
    <property type="entry name" value="alpha/beta hydrolase"/>
    <property type="match status" value="1"/>
</dbReference>
<feature type="domain" description="AB hydrolase-1" evidence="1">
    <location>
        <begin position="45"/>
        <end position="156"/>
    </location>
</feature>
<comment type="caution">
    <text evidence="2">The sequence shown here is derived from an EMBL/GenBank/DDBJ whole genome shotgun (WGS) entry which is preliminary data.</text>
</comment>
<gene>
    <name evidence="2" type="ORF">HKD39_06215</name>
</gene>
<dbReference type="RefSeq" id="WP_171199025.1">
    <property type="nucleotide sequence ID" value="NZ_JABEND010000003.1"/>
</dbReference>
<dbReference type="EMBL" id="JABEND010000003">
    <property type="protein sequence ID" value="NNG35312.1"/>
    <property type="molecule type" value="Genomic_DNA"/>
</dbReference>
<evidence type="ECO:0000313" key="3">
    <source>
        <dbReference type="Proteomes" id="UP000562984"/>
    </source>
</evidence>
<dbReference type="SUPFAM" id="SSF53474">
    <property type="entry name" value="alpha/beta-Hydrolases"/>
    <property type="match status" value="1"/>
</dbReference>
<dbReference type="PANTHER" id="PTHR43798:SF20">
    <property type="entry name" value="2-SUCCINYL-6-HYDROXY-2,4-CYCLOHEXADIENE-1-CARBOXYLATE SYNTHASE-RELATED"/>
    <property type="match status" value="1"/>
</dbReference>
<reference evidence="2 3" key="1">
    <citation type="submission" date="2020-05" db="EMBL/GenBank/DDBJ databases">
        <title>Nakamurella sp. DB0629 isolated from air conditioner.</title>
        <authorList>
            <person name="Kim D.H."/>
            <person name="Kim D.-U."/>
        </authorList>
    </citation>
    <scope>NUCLEOTIDE SEQUENCE [LARGE SCALE GENOMIC DNA]</scope>
    <source>
        <strain evidence="2 3">DB0629</strain>
    </source>
</reference>
<protein>
    <submittedName>
        <fullName evidence="2">Alpha/beta fold hydrolase</fullName>
    </submittedName>
</protein>
<proteinExistence type="predicted"/>
<dbReference type="InterPro" id="IPR000073">
    <property type="entry name" value="AB_hydrolase_1"/>
</dbReference>
<evidence type="ECO:0000313" key="2">
    <source>
        <dbReference type="EMBL" id="NNG35312.1"/>
    </source>
</evidence>
<name>A0A849AEN2_9ACTN</name>
<dbReference type="Pfam" id="PF00561">
    <property type="entry name" value="Abhydrolase_1"/>
    <property type="match status" value="1"/>
</dbReference>